<dbReference type="InterPro" id="IPR050912">
    <property type="entry name" value="LOX-like_protein"/>
</dbReference>
<dbReference type="InterPro" id="IPR001190">
    <property type="entry name" value="SRCR"/>
</dbReference>
<dbReference type="AlphaFoldDB" id="A0A9Q1FTB3"/>
<feature type="domain" description="SRCR" evidence="5">
    <location>
        <begin position="85"/>
        <end position="186"/>
    </location>
</feature>
<gene>
    <name evidence="6" type="ORF">SKAU_G00141530</name>
</gene>
<dbReference type="GO" id="GO:0004720">
    <property type="term" value="F:protein-lysine 6-oxidase activity"/>
    <property type="evidence" value="ECO:0007669"/>
    <property type="project" value="TreeGrafter"/>
</dbReference>
<dbReference type="OrthoDB" id="536948at2759"/>
<evidence type="ECO:0000256" key="3">
    <source>
        <dbReference type="PROSITE-ProRule" id="PRU00196"/>
    </source>
</evidence>
<dbReference type="GO" id="GO:0016020">
    <property type="term" value="C:membrane"/>
    <property type="evidence" value="ECO:0007669"/>
    <property type="project" value="InterPro"/>
</dbReference>
<evidence type="ECO:0000256" key="1">
    <source>
        <dbReference type="ARBA" id="ARBA00022729"/>
    </source>
</evidence>
<sequence length="358" mass="39402">MVKAWLTPVYVNAVATMGPLAAAGVTARTHRWSHSCLTWSGKSGSCCVATSSKTPPTAKMLGLFLSPLLFLLAHGLPSPPGSFQLRLAGNRQRENEGRVEVFYNNAWGSVCDDDVDLTLTNVICRELGFQRGVTWAHSAKFGEGQGVIWLDNVRCVGTESSLAECQSNDWGSHDCTHAEDLGVVCSAERRAGHRQPMTPAAAPSERATPQRQGHEITLRRNTNSQRSGYPTTPLRGHDIQLRGGYDNGRGQDRRVPRGHDIPARLGEGGAYRQPQGARQELERQQNYQGQDTAAQYGPTARQEHNRAETHYNTGYEDQYQAGQEENNNPALHKLRIEEVRIRPILAATRNQGLVSEGD</sequence>
<reference evidence="6" key="1">
    <citation type="journal article" date="2023" name="Science">
        <title>Genome structures resolve the early diversification of teleost fishes.</title>
        <authorList>
            <person name="Parey E."/>
            <person name="Louis A."/>
            <person name="Montfort J."/>
            <person name="Bouchez O."/>
            <person name="Roques C."/>
            <person name="Iampietro C."/>
            <person name="Lluch J."/>
            <person name="Castinel A."/>
            <person name="Donnadieu C."/>
            <person name="Desvignes T."/>
            <person name="Floi Bucao C."/>
            <person name="Jouanno E."/>
            <person name="Wen M."/>
            <person name="Mejri S."/>
            <person name="Dirks R."/>
            <person name="Jansen H."/>
            <person name="Henkel C."/>
            <person name="Chen W.J."/>
            <person name="Zahm M."/>
            <person name="Cabau C."/>
            <person name="Klopp C."/>
            <person name="Thompson A.W."/>
            <person name="Robinson-Rechavi M."/>
            <person name="Braasch I."/>
            <person name="Lecointre G."/>
            <person name="Bobe J."/>
            <person name="Postlethwait J.H."/>
            <person name="Berthelot C."/>
            <person name="Roest Crollius H."/>
            <person name="Guiguen Y."/>
        </authorList>
    </citation>
    <scope>NUCLEOTIDE SEQUENCE</scope>
    <source>
        <strain evidence="6">WJC10195</strain>
    </source>
</reference>
<evidence type="ECO:0000256" key="2">
    <source>
        <dbReference type="ARBA" id="ARBA00023157"/>
    </source>
</evidence>
<dbReference type="Pfam" id="PF00530">
    <property type="entry name" value="SRCR"/>
    <property type="match status" value="1"/>
</dbReference>
<dbReference type="PRINTS" id="PR00258">
    <property type="entry name" value="SPERACTRCPTR"/>
</dbReference>
<feature type="compositionally biased region" description="Polar residues" evidence="4">
    <location>
        <begin position="219"/>
        <end position="230"/>
    </location>
</feature>
<feature type="disulfide bond" evidence="3">
    <location>
        <begin position="155"/>
        <end position="165"/>
    </location>
</feature>
<protein>
    <recommendedName>
        <fullName evidence="5">SRCR domain-containing protein</fullName>
    </recommendedName>
</protein>
<comment type="caution">
    <text evidence="6">The sequence shown here is derived from an EMBL/GenBank/DDBJ whole genome shotgun (WGS) entry which is preliminary data.</text>
</comment>
<dbReference type="PANTHER" id="PTHR45817">
    <property type="entry name" value="LYSYL OXIDASE-LIKE-RELATED"/>
    <property type="match status" value="1"/>
</dbReference>
<keyword evidence="1" id="KW-0732">Signal</keyword>
<dbReference type="GO" id="GO:0005615">
    <property type="term" value="C:extracellular space"/>
    <property type="evidence" value="ECO:0007669"/>
    <property type="project" value="TreeGrafter"/>
</dbReference>
<evidence type="ECO:0000256" key="4">
    <source>
        <dbReference type="SAM" id="MobiDB-lite"/>
    </source>
</evidence>
<feature type="region of interest" description="Disordered" evidence="4">
    <location>
        <begin position="191"/>
        <end position="304"/>
    </location>
</feature>
<feature type="disulfide bond" evidence="3">
    <location>
        <begin position="111"/>
        <end position="175"/>
    </location>
</feature>
<feature type="compositionally biased region" description="Polar residues" evidence="4">
    <location>
        <begin position="284"/>
        <end position="293"/>
    </location>
</feature>
<dbReference type="GO" id="GO:0030199">
    <property type="term" value="P:collagen fibril organization"/>
    <property type="evidence" value="ECO:0007669"/>
    <property type="project" value="TreeGrafter"/>
</dbReference>
<organism evidence="6 7">
    <name type="scientific">Synaphobranchus kaupii</name>
    <name type="common">Kaup's arrowtooth eel</name>
    <dbReference type="NCBI Taxonomy" id="118154"/>
    <lineage>
        <taxon>Eukaryota</taxon>
        <taxon>Metazoa</taxon>
        <taxon>Chordata</taxon>
        <taxon>Craniata</taxon>
        <taxon>Vertebrata</taxon>
        <taxon>Euteleostomi</taxon>
        <taxon>Actinopterygii</taxon>
        <taxon>Neopterygii</taxon>
        <taxon>Teleostei</taxon>
        <taxon>Anguilliformes</taxon>
        <taxon>Synaphobranchidae</taxon>
        <taxon>Synaphobranchus</taxon>
    </lineage>
</organism>
<keyword evidence="7" id="KW-1185">Reference proteome</keyword>
<dbReference type="FunFam" id="3.10.250.10:FF:000001">
    <property type="entry name" value="Lysyl oxidase 4 isoform X1"/>
    <property type="match status" value="1"/>
</dbReference>
<dbReference type="PROSITE" id="PS50287">
    <property type="entry name" value="SRCR_2"/>
    <property type="match status" value="1"/>
</dbReference>
<keyword evidence="2 3" id="KW-1015">Disulfide bond</keyword>
<proteinExistence type="predicted"/>
<evidence type="ECO:0000313" key="6">
    <source>
        <dbReference type="EMBL" id="KAJ8365322.1"/>
    </source>
</evidence>
<evidence type="ECO:0000259" key="5">
    <source>
        <dbReference type="PROSITE" id="PS50287"/>
    </source>
</evidence>
<feature type="compositionally biased region" description="Basic and acidic residues" evidence="4">
    <location>
        <begin position="249"/>
        <end position="262"/>
    </location>
</feature>
<dbReference type="SUPFAM" id="SSF56487">
    <property type="entry name" value="SRCR-like"/>
    <property type="match status" value="1"/>
</dbReference>
<dbReference type="EMBL" id="JAINUF010000004">
    <property type="protein sequence ID" value="KAJ8365322.1"/>
    <property type="molecule type" value="Genomic_DNA"/>
</dbReference>
<dbReference type="SMART" id="SM00202">
    <property type="entry name" value="SR"/>
    <property type="match status" value="1"/>
</dbReference>
<dbReference type="PANTHER" id="PTHR45817:SF5">
    <property type="entry name" value="LYSYL OXIDASE HOMOLOG 4"/>
    <property type="match status" value="1"/>
</dbReference>
<name>A0A9Q1FTB3_SYNKA</name>
<accession>A0A9Q1FTB3</accession>
<feature type="disulfide bond" evidence="3">
    <location>
        <begin position="124"/>
        <end position="185"/>
    </location>
</feature>
<dbReference type="Gene3D" id="3.10.250.10">
    <property type="entry name" value="SRCR-like domain"/>
    <property type="match status" value="1"/>
</dbReference>
<dbReference type="InterPro" id="IPR036772">
    <property type="entry name" value="SRCR-like_dom_sf"/>
</dbReference>
<evidence type="ECO:0000313" key="7">
    <source>
        <dbReference type="Proteomes" id="UP001152622"/>
    </source>
</evidence>
<dbReference type="Proteomes" id="UP001152622">
    <property type="component" value="Chromosome 4"/>
</dbReference>